<feature type="transmembrane region" description="Helical" evidence="5">
    <location>
        <begin position="342"/>
        <end position="364"/>
    </location>
</feature>
<dbReference type="RefSeq" id="WP_377974587.1">
    <property type="nucleotide sequence ID" value="NZ_JBBKYA010000001.1"/>
</dbReference>
<keyword evidence="4 5" id="KW-0472">Membrane</keyword>
<feature type="transmembrane region" description="Helical" evidence="5">
    <location>
        <begin position="282"/>
        <end position="298"/>
    </location>
</feature>
<dbReference type="EMBL" id="JBBKYA010000001">
    <property type="protein sequence ID" value="MFD3274962.1"/>
    <property type="molecule type" value="Genomic_DNA"/>
</dbReference>
<proteinExistence type="predicted"/>
<accession>A0ABW6CYX7</accession>
<evidence type="ECO:0000256" key="5">
    <source>
        <dbReference type="SAM" id="Phobius"/>
    </source>
</evidence>
<comment type="subcellular location">
    <subcellularLocation>
        <location evidence="1">Membrane</location>
        <topology evidence="1">Multi-pass membrane protein</topology>
    </subcellularLocation>
</comment>
<reference evidence="7 8" key="1">
    <citation type="submission" date="2024-03" db="EMBL/GenBank/DDBJ databases">
        <title>Aquirufa genome sequencing.</title>
        <authorList>
            <person name="Pitt A."/>
            <person name="Hahn M.W."/>
        </authorList>
    </citation>
    <scope>NUCLEOTIDE SEQUENCE [LARGE SCALE GENOMIC DNA]</scope>
    <source>
        <strain evidence="7 8">PLAD-142S6K</strain>
    </source>
</reference>
<sequence length="396" mass="43240">MKNSMSWLQIGVVALCFLLNFNDGIDVLLVSFTGAEIMKEFGLSNAELGYIFSSGLGGMTAGCFILAPYGDQIGRRKIFLISLFLISSGMLLAFFSSNYSLLLVCRALTGLGIGGILPNLATVASEFSTDKTRDFNVGIVQGGWPLGAILTGFASAWIVPLYDWRFAYLAAGVFSLTMLVAVFFVLPESPAYLNRDKMQVKRASWRDLFVPEFRQSTIYLWLATFFGFITLYTVLSWVPILAKQTGMPFELATYIGTAMNLGAFSGVFVMGILIGRIGIKRVIMIYVLLAFVLLNLYGNLDQDFLLKFALTFGIGFFVQGGFNSMYPASTRIYPSEIRSTGVGLAMGMGRFGAILGPSLFGLMADSGASISMRFVLFSLPIVLAAVFINRIKSPNL</sequence>
<name>A0ABW6CYX7_9BACT</name>
<dbReference type="PANTHER" id="PTHR23508:SF10">
    <property type="entry name" value="CARBOXYLIC ACID TRANSPORTER PROTEIN HOMOLOG"/>
    <property type="match status" value="1"/>
</dbReference>
<dbReference type="SUPFAM" id="SSF103473">
    <property type="entry name" value="MFS general substrate transporter"/>
    <property type="match status" value="1"/>
</dbReference>
<gene>
    <name evidence="7" type="ORF">SKC38_01825</name>
</gene>
<dbReference type="Gene3D" id="1.20.1250.20">
    <property type="entry name" value="MFS general substrate transporter like domains"/>
    <property type="match status" value="2"/>
</dbReference>
<evidence type="ECO:0000256" key="4">
    <source>
        <dbReference type="ARBA" id="ARBA00023136"/>
    </source>
</evidence>
<dbReference type="Pfam" id="PF07690">
    <property type="entry name" value="MFS_1"/>
    <property type="match status" value="1"/>
</dbReference>
<protein>
    <submittedName>
        <fullName evidence="7">MFS transporter</fullName>
    </submittedName>
</protein>
<evidence type="ECO:0000256" key="2">
    <source>
        <dbReference type="ARBA" id="ARBA00022692"/>
    </source>
</evidence>
<evidence type="ECO:0000313" key="7">
    <source>
        <dbReference type="EMBL" id="MFD3274962.1"/>
    </source>
</evidence>
<feature type="transmembrane region" description="Helical" evidence="5">
    <location>
        <begin position="370"/>
        <end position="388"/>
    </location>
</feature>
<evidence type="ECO:0000313" key="8">
    <source>
        <dbReference type="Proteomes" id="UP001598114"/>
    </source>
</evidence>
<comment type="caution">
    <text evidence="7">The sequence shown here is derived from an EMBL/GenBank/DDBJ whole genome shotgun (WGS) entry which is preliminary data.</text>
</comment>
<evidence type="ECO:0000259" key="6">
    <source>
        <dbReference type="PROSITE" id="PS50850"/>
    </source>
</evidence>
<dbReference type="PANTHER" id="PTHR23508">
    <property type="entry name" value="CARBOXYLIC ACID TRANSPORTER PROTEIN HOMOLOG"/>
    <property type="match status" value="1"/>
</dbReference>
<dbReference type="InterPro" id="IPR020846">
    <property type="entry name" value="MFS_dom"/>
</dbReference>
<evidence type="ECO:0000256" key="3">
    <source>
        <dbReference type="ARBA" id="ARBA00022989"/>
    </source>
</evidence>
<feature type="transmembrane region" description="Helical" evidence="5">
    <location>
        <begin position="218"/>
        <end position="240"/>
    </location>
</feature>
<dbReference type="InterPro" id="IPR036259">
    <property type="entry name" value="MFS_trans_sf"/>
</dbReference>
<keyword evidence="3 5" id="KW-1133">Transmembrane helix</keyword>
<organism evidence="7 8">
    <name type="scientific">Aquirufa echingensis</name>
    <dbReference type="NCBI Taxonomy" id="3096516"/>
    <lineage>
        <taxon>Bacteria</taxon>
        <taxon>Pseudomonadati</taxon>
        <taxon>Bacteroidota</taxon>
        <taxon>Cytophagia</taxon>
        <taxon>Cytophagales</taxon>
        <taxon>Flectobacillaceae</taxon>
        <taxon>Aquirufa</taxon>
    </lineage>
</organism>
<feature type="transmembrane region" description="Helical" evidence="5">
    <location>
        <begin position="135"/>
        <end position="160"/>
    </location>
</feature>
<dbReference type="PROSITE" id="PS50850">
    <property type="entry name" value="MFS"/>
    <property type="match status" value="1"/>
</dbReference>
<dbReference type="Proteomes" id="UP001598114">
    <property type="component" value="Unassembled WGS sequence"/>
</dbReference>
<feature type="transmembrane region" description="Helical" evidence="5">
    <location>
        <begin position="48"/>
        <end position="66"/>
    </location>
</feature>
<feature type="transmembrane region" description="Helical" evidence="5">
    <location>
        <begin position="252"/>
        <end position="275"/>
    </location>
</feature>
<keyword evidence="2 5" id="KW-0812">Transmembrane</keyword>
<feature type="transmembrane region" description="Helical" evidence="5">
    <location>
        <begin position="304"/>
        <end position="322"/>
    </location>
</feature>
<keyword evidence="8" id="KW-1185">Reference proteome</keyword>
<feature type="transmembrane region" description="Helical" evidence="5">
    <location>
        <begin position="166"/>
        <end position="186"/>
    </location>
</feature>
<dbReference type="InterPro" id="IPR011701">
    <property type="entry name" value="MFS"/>
</dbReference>
<evidence type="ECO:0000256" key="1">
    <source>
        <dbReference type="ARBA" id="ARBA00004141"/>
    </source>
</evidence>
<feature type="transmembrane region" description="Helical" evidence="5">
    <location>
        <begin position="78"/>
        <end position="95"/>
    </location>
</feature>
<feature type="transmembrane region" description="Helical" evidence="5">
    <location>
        <begin position="101"/>
        <end position="123"/>
    </location>
</feature>
<feature type="domain" description="Major facilitator superfamily (MFS) profile" evidence="6">
    <location>
        <begin position="12"/>
        <end position="396"/>
    </location>
</feature>